<protein>
    <submittedName>
        <fullName evidence="2">Glycerophosphoryl diester phosphodiesterase</fullName>
    </submittedName>
</protein>
<dbReference type="EMBL" id="FOVN01000001">
    <property type="protein sequence ID" value="SFN39250.1"/>
    <property type="molecule type" value="Genomic_DNA"/>
</dbReference>
<dbReference type="RefSeq" id="WP_092205727.1">
    <property type="nucleotide sequence ID" value="NZ_FOVN01000001.1"/>
</dbReference>
<organism evidence="2 3">
    <name type="scientific">Bizionia echini</name>
    <dbReference type="NCBI Taxonomy" id="649333"/>
    <lineage>
        <taxon>Bacteria</taxon>
        <taxon>Pseudomonadati</taxon>
        <taxon>Bacteroidota</taxon>
        <taxon>Flavobacteriia</taxon>
        <taxon>Flavobacteriales</taxon>
        <taxon>Flavobacteriaceae</taxon>
        <taxon>Bizionia</taxon>
    </lineage>
</organism>
<dbReference type="Pfam" id="PF03009">
    <property type="entry name" value="GDPD"/>
    <property type="match status" value="1"/>
</dbReference>
<dbReference type="SUPFAM" id="SSF51695">
    <property type="entry name" value="PLC-like phosphodiesterases"/>
    <property type="match status" value="1"/>
</dbReference>
<name>A0A1I4YNS4_9FLAO</name>
<sequence>MQNASTRVFGHRGAKGYLAENTLESIEKALNFNVDGIEIDVHLCASGELVVFHDFTLDRMTNGTGEVGKQTLKALKELIVNGGFQIPTLEEVLNLIDKKCLLNIELKGKNTAIKTCEIVSNYVQNRGWDDTDFIVSSFQHTELETMFQTNKNIPLAVLTKASVTEAVEFAKTIQAKIIHPNFALLTKDNVKLAQSLGFEVNTWTVNDADTILRMKQYGVNGIISDVPDKI</sequence>
<evidence type="ECO:0000313" key="3">
    <source>
        <dbReference type="Proteomes" id="UP000198705"/>
    </source>
</evidence>
<gene>
    <name evidence="2" type="ORF">SAMN04487989_101126</name>
</gene>
<keyword evidence="3" id="KW-1185">Reference proteome</keyword>
<evidence type="ECO:0000259" key="1">
    <source>
        <dbReference type="PROSITE" id="PS51704"/>
    </source>
</evidence>
<dbReference type="GO" id="GO:0006629">
    <property type="term" value="P:lipid metabolic process"/>
    <property type="evidence" value="ECO:0007669"/>
    <property type="project" value="InterPro"/>
</dbReference>
<evidence type="ECO:0000313" key="2">
    <source>
        <dbReference type="EMBL" id="SFN39250.1"/>
    </source>
</evidence>
<reference evidence="3" key="1">
    <citation type="submission" date="2016-10" db="EMBL/GenBank/DDBJ databases">
        <authorList>
            <person name="Varghese N."/>
            <person name="Submissions S."/>
        </authorList>
    </citation>
    <scope>NUCLEOTIDE SEQUENCE [LARGE SCALE GENOMIC DNA]</scope>
    <source>
        <strain evidence="3">DSM 23925</strain>
    </source>
</reference>
<dbReference type="InterPro" id="IPR030395">
    <property type="entry name" value="GP_PDE_dom"/>
</dbReference>
<dbReference type="Gene3D" id="3.20.20.190">
    <property type="entry name" value="Phosphatidylinositol (PI) phosphodiesterase"/>
    <property type="match status" value="1"/>
</dbReference>
<dbReference type="AlphaFoldDB" id="A0A1I4YNS4"/>
<dbReference type="OrthoDB" id="384721at2"/>
<dbReference type="STRING" id="649333.SAMN04487989_101126"/>
<dbReference type="Proteomes" id="UP000198705">
    <property type="component" value="Unassembled WGS sequence"/>
</dbReference>
<dbReference type="PROSITE" id="PS51704">
    <property type="entry name" value="GP_PDE"/>
    <property type="match status" value="1"/>
</dbReference>
<dbReference type="InterPro" id="IPR017946">
    <property type="entry name" value="PLC-like_Pdiesterase_TIM-brl"/>
</dbReference>
<dbReference type="PANTHER" id="PTHR46211:SF14">
    <property type="entry name" value="GLYCEROPHOSPHODIESTER PHOSPHODIESTERASE"/>
    <property type="match status" value="1"/>
</dbReference>
<proteinExistence type="predicted"/>
<dbReference type="PANTHER" id="PTHR46211">
    <property type="entry name" value="GLYCEROPHOSPHORYL DIESTER PHOSPHODIESTERASE"/>
    <property type="match status" value="1"/>
</dbReference>
<accession>A0A1I4YNS4</accession>
<feature type="domain" description="GP-PDE" evidence="1">
    <location>
        <begin position="6"/>
        <end position="230"/>
    </location>
</feature>
<dbReference type="GO" id="GO:0008081">
    <property type="term" value="F:phosphoric diester hydrolase activity"/>
    <property type="evidence" value="ECO:0007669"/>
    <property type="project" value="InterPro"/>
</dbReference>